<proteinExistence type="predicted"/>
<comment type="caution">
    <text evidence="2">The sequence shown here is derived from an EMBL/GenBank/DDBJ whole genome shotgun (WGS) entry which is preliminary data.</text>
</comment>
<name>A0A4C2A9E3_EUMVA</name>
<evidence type="ECO:0000256" key="1">
    <source>
        <dbReference type="SAM" id="MobiDB-lite"/>
    </source>
</evidence>
<protein>
    <submittedName>
        <fullName evidence="2">Uncharacterized protein</fullName>
    </submittedName>
</protein>
<dbReference type="EMBL" id="BGZK01002685">
    <property type="protein sequence ID" value="GBP95814.1"/>
    <property type="molecule type" value="Genomic_DNA"/>
</dbReference>
<dbReference type="AlphaFoldDB" id="A0A4C2A9E3"/>
<feature type="region of interest" description="Disordered" evidence="1">
    <location>
        <begin position="1"/>
        <end position="20"/>
    </location>
</feature>
<sequence length="75" mass="8269">MISTFHDNSTYTGTSAGEELKATTRRMLRQAAREVNSHLCYQLPVTKYPGATPPAPAEFALPVCTLYQMTTESLC</sequence>
<dbReference type="Proteomes" id="UP000299102">
    <property type="component" value="Unassembled WGS sequence"/>
</dbReference>
<gene>
    <name evidence="2" type="ORF">EVAR_83010_1</name>
</gene>
<keyword evidence="3" id="KW-1185">Reference proteome</keyword>
<evidence type="ECO:0000313" key="2">
    <source>
        <dbReference type="EMBL" id="GBP95814.1"/>
    </source>
</evidence>
<reference evidence="2 3" key="1">
    <citation type="journal article" date="2019" name="Commun. Biol.">
        <title>The bagworm genome reveals a unique fibroin gene that provides high tensile strength.</title>
        <authorList>
            <person name="Kono N."/>
            <person name="Nakamura H."/>
            <person name="Ohtoshi R."/>
            <person name="Tomita M."/>
            <person name="Numata K."/>
            <person name="Arakawa K."/>
        </authorList>
    </citation>
    <scope>NUCLEOTIDE SEQUENCE [LARGE SCALE GENOMIC DNA]</scope>
</reference>
<feature type="compositionally biased region" description="Polar residues" evidence="1">
    <location>
        <begin position="1"/>
        <end position="15"/>
    </location>
</feature>
<organism evidence="2 3">
    <name type="scientific">Eumeta variegata</name>
    <name type="common">Bagworm moth</name>
    <name type="synonym">Eumeta japonica</name>
    <dbReference type="NCBI Taxonomy" id="151549"/>
    <lineage>
        <taxon>Eukaryota</taxon>
        <taxon>Metazoa</taxon>
        <taxon>Ecdysozoa</taxon>
        <taxon>Arthropoda</taxon>
        <taxon>Hexapoda</taxon>
        <taxon>Insecta</taxon>
        <taxon>Pterygota</taxon>
        <taxon>Neoptera</taxon>
        <taxon>Endopterygota</taxon>
        <taxon>Lepidoptera</taxon>
        <taxon>Glossata</taxon>
        <taxon>Ditrysia</taxon>
        <taxon>Tineoidea</taxon>
        <taxon>Psychidae</taxon>
        <taxon>Oiketicinae</taxon>
        <taxon>Eumeta</taxon>
    </lineage>
</organism>
<evidence type="ECO:0000313" key="3">
    <source>
        <dbReference type="Proteomes" id="UP000299102"/>
    </source>
</evidence>
<accession>A0A4C2A9E3</accession>